<dbReference type="Gene3D" id="3.40.50.10330">
    <property type="entry name" value="Probable inorganic polyphosphate/atp-NAD kinase, domain 1"/>
    <property type="match status" value="1"/>
</dbReference>
<dbReference type="Gene3D" id="2.60.200.30">
    <property type="entry name" value="Probable inorganic polyphosphate/atp-NAD kinase, domain 2"/>
    <property type="match status" value="1"/>
</dbReference>
<evidence type="ECO:0000256" key="3">
    <source>
        <dbReference type="ARBA" id="ARBA00022857"/>
    </source>
</evidence>
<dbReference type="Pfam" id="PF20143">
    <property type="entry name" value="NAD_kinase_C"/>
    <property type="match status" value="1"/>
</dbReference>
<keyword evidence="2 6" id="KW-0418">Kinase</keyword>
<dbReference type="SUPFAM" id="SSF111331">
    <property type="entry name" value="NAD kinase/diacylglycerol kinase-like"/>
    <property type="match status" value="1"/>
</dbReference>
<dbReference type="InterPro" id="IPR017438">
    <property type="entry name" value="ATP-NAD_kinase_N"/>
</dbReference>
<dbReference type="STRING" id="1031564.CINS_0625"/>
<comment type="caution">
    <text evidence="6">Lacks conserved residue(s) required for the propagation of feature annotation.</text>
</comment>
<feature type="binding site" evidence="6">
    <location>
        <position position="234"/>
    </location>
    <ligand>
        <name>NAD(+)</name>
        <dbReference type="ChEBI" id="CHEBI:57540"/>
    </ligand>
</feature>
<dbReference type="KEGG" id="cis:CINS_0625"/>
<organism evidence="7 8">
    <name type="scientific">Campylobacter insulaenigrae NCTC 12927</name>
    <dbReference type="NCBI Taxonomy" id="1031564"/>
    <lineage>
        <taxon>Bacteria</taxon>
        <taxon>Pseudomonadati</taxon>
        <taxon>Campylobacterota</taxon>
        <taxon>Epsilonproteobacteria</taxon>
        <taxon>Campylobacterales</taxon>
        <taxon>Campylobacteraceae</taxon>
        <taxon>Campylobacter</taxon>
    </lineage>
</organism>
<comment type="cofactor">
    <cofactor evidence="6">
        <name>a divalent metal cation</name>
        <dbReference type="ChEBI" id="CHEBI:60240"/>
    </cofactor>
</comment>
<evidence type="ECO:0000256" key="6">
    <source>
        <dbReference type="HAMAP-Rule" id="MF_00361"/>
    </source>
</evidence>
<dbReference type="InterPro" id="IPR002504">
    <property type="entry name" value="NADK"/>
</dbReference>
<comment type="subcellular location">
    <subcellularLocation>
        <location evidence="6">Cytoplasm</location>
    </subcellularLocation>
</comment>
<dbReference type="GO" id="GO:0003951">
    <property type="term" value="F:NAD+ kinase activity"/>
    <property type="evidence" value="ECO:0007669"/>
    <property type="project" value="UniProtKB-UniRule"/>
</dbReference>
<dbReference type="GO" id="GO:0005737">
    <property type="term" value="C:cytoplasm"/>
    <property type="evidence" value="ECO:0007669"/>
    <property type="project" value="UniProtKB-SubCell"/>
</dbReference>
<dbReference type="RefSeq" id="WP_039649757.1">
    <property type="nucleotide sequence ID" value="NZ_CP007770.1"/>
</dbReference>
<evidence type="ECO:0000256" key="2">
    <source>
        <dbReference type="ARBA" id="ARBA00022777"/>
    </source>
</evidence>
<dbReference type="GeneID" id="74431429"/>
<keyword evidence="6" id="KW-0963">Cytoplasm</keyword>
<dbReference type="HAMAP" id="MF_00361">
    <property type="entry name" value="NAD_kinase"/>
    <property type="match status" value="1"/>
</dbReference>
<dbReference type="AlphaFoldDB" id="A0A0A8H0Q0"/>
<dbReference type="PANTHER" id="PTHR20275">
    <property type="entry name" value="NAD KINASE"/>
    <property type="match status" value="1"/>
</dbReference>
<dbReference type="GO" id="GO:0046872">
    <property type="term" value="F:metal ion binding"/>
    <property type="evidence" value="ECO:0007669"/>
    <property type="project" value="UniProtKB-UniRule"/>
</dbReference>
<keyword evidence="1 6" id="KW-0808">Transferase</keyword>
<evidence type="ECO:0000256" key="4">
    <source>
        <dbReference type="ARBA" id="ARBA00023027"/>
    </source>
</evidence>
<keyword evidence="3 6" id="KW-0521">NADP</keyword>
<dbReference type="GO" id="GO:0019674">
    <property type="term" value="P:NAD+ metabolic process"/>
    <property type="evidence" value="ECO:0007669"/>
    <property type="project" value="InterPro"/>
</dbReference>
<evidence type="ECO:0000313" key="8">
    <source>
        <dbReference type="Proteomes" id="UP000031163"/>
    </source>
</evidence>
<gene>
    <name evidence="7" type="primary">ppnK</name>
    <name evidence="6" type="synonym">nadK</name>
    <name evidence="7" type="ORF">CINS_0625</name>
</gene>
<feature type="active site" description="Proton acceptor" evidence="6">
    <location>
        <position position="66"/>
    </location>
</feature>
<reference evidence="7 8" key="1">
    <citation type="journal article" date="2014" name="Genome Biol. Evol.">
        <title>Comparative Genomics of the Campylobacter lari Group.</title>
        <authorList>
            <person name="Miller W.G."/>
            <person name="Yee E."/>
            <person name="Chapman M.H."/>
            <person name="Smith T.P."/>
            <person name="Bono J.L."/>
            <person name="Huynh S."/>
            <person name="Parker C.T."/>
            <person name="Vandamme P."/>
            <person name="Luong K."/>
            <person name="Korlach J."/>
        </authorList>
    </citation>
    <scope>NUCLEOTIDE SEQUENCE [LARGE SCALE GENOMIC DNA]</scope>
    <source>
        <strain evidence="7 8">NCTC 12927</strain>
    </source>
</reference>
<comment type="function">
    <text evidence="6">Involved in the regulation of the intracellular balance of NAD and NADP, and is a key enzyme in the biosynthesis of NADP. Catalyzes specifically the phosphorylation on 2'-hydroxyl of the adenosine moiety of NAD to yield NADP.</text>
</comment>
<dbReference type="Proteomes" id="UP000031163">
    <property type="component" value="Chromosome"/>
</dbReference>
<dbReference type="EMBL" id="CP007770">
    <property type="protein sequence ID" value="AJC87596.1"/>
    <property type="molecule type" value="Genomic_DNA"/>
</dbReference>
<feature type="binding site" evidence="6">
    <location>
        <position position="166"/>
    </location>
    <ligand>
        <name>NAD(+)</name>
        <dbReference type="ChEBI" id="CHEBI:57540"/>
    </ligand>
</feature>
<feature type="binding site" evidence="6">
    <location>
        <position position="168"/>
    </location>
    <ligand>
        <name>NAD(+)</name>
        <dbReference type="ChEBI" id="CHEBI:57540"/>
    </ligand>
</feature>
<dbReference type="PANTHER" id="PTHR20275:SF0">
    <property type="entry name" value="NAD KINASE"/>
    <property type="match status" value="1"/>
</dbReference>
<dbReference type="InterPro" id="IPR016064">
    <property type="entry name" value="NAD/diacylglycerol_kinase_sf"/>
</dbReference>
<dbReference type="InterPro" id="IPR017437">
    <property type="entry name" value="ATP-NAD_kinase_PpnK-typ_C"/>
</dbReference>
<keyword evidence="4 6" id="KW-0520">NAD</keyword>
<dbReference type="EC" id="2.7.1.23" evidence="6"/>
<keyword evidence="6" id="KW-0067">ATP-binding</keyword>
<dbReference type="GO" id="GO:0005524">
    <property type="term" value="F:ATP binding"/>
    <property type="evidence" value="ECO:0007669"/>
    <property type="project" value="UniProtKB-KW"/>
</dbReference>
<dbReference type="Pfam" id="PF01513">
    <property type="entry name" value="NAD_kinase"/>
    <property type="match status" value="1"/>
</dbReference>
<dbReference type="HOGENOM" id="CLU_008831_0_3_7"/>
<feature type="binding site" evidence="6">
    <location>
        <begin position="139"/>
        <end position="140"/>
    </location>
    <ligand>
        <name>NAD(+)</name>
        <dbReference type="ChEBI" id="CHEBI:57540"/>
    </ligand>
</feature>
<keyword evidence="6" id="KW-0547">Nucleotide-binding</keyword>
<evidence type="ECO:0000256" key="1">
    <source>
        <dbReference type="ARBA" id="ARBA00022679"/>
    </source>
</evidence>
<feature type="binding site" evidence="6">
    <location>
        <begin position="66"/>
        <end position="67"/>
    </location>
    <ligand>
        <name>NAD(+)</name>
        <dbReference type="ChEBI" id="CHEBI:57540"/>
    </ligand>
</feature>
<proteinExistence type="inferred from homology"/>
<dbReference type="GO" id="GO:0051287">
    <property type="term" value="F:NAD binding"/>
    <property type="evidence" value="ECO:0007669"/>
    <property type="project" value="UniProtKB-ARBA"/>
</dbReference>
<protein>
    <recommendedName>
        <fullName evidence="6">NAD kinase</fullName>
        <ecNumber evidence="6">2.7.1.23</ecNumber>
    </recommendedName>
    <alternativeName>
        <fullName evidence="6">ATP-dependent NAD kinase</fullName>
    </alternativeName>
</protein>
<feature type="binding site" evidence="6">
    <location>
        <begin position="179"/>
        <end position="184"/>
    </location>
    <ligand>
        <name>NAD(+)</name>
        <dbReference type="ChEBI" id="CHEBI:57540"/>
    </ligand>
</feature>
<accession>A0A0A8H0Q0</accession>
<evidence type="ECO:0000313" key="7">
    <source>
        <dbReference type="EMBL" id="AJC87596.1"/>
    </source>
</evidence>
<comment type="similarity">
    <text evidence="6">Belongs to the NAD kinase family.</text>
</comment>
<dbReference type="GO" id="GO:0006741">
    <property type="term" value="P:NADP+ biosynthetic process"/>
    <property type="evidence" value="ECO:0007669"/>
    <property type="project" value="UniProtKB-UniRule"/>
</dbReference>
<name>A0A0A8H0Q0_9BACT</name>
<sequence>MNKKISIEKIQKVGLFCRKNTNLSAQISILQDILREKNIQLIFLKNDNLNKTTLNKLDFLISLGGDGTLLSLCRKSFKFKKAILGINAGKLGFLTACSFDEVRDFFRNFFNGEFEIETAKMLQISLYKDNKISKKYAFNDAVFSRNSALMANMEVFFKGKLFNAYHGDGLIIASSSGSTAYNISAGGPIVHPLSEIFVLTPVCSHSLTQRPIVLPFGFELELQVRHCLLYLDGQEIIDPKKYEKIIIGLSEKELNFIHRKDRDYFQVLKEKLNWGK</sequence>
<evidence type="ECO:0000256" key="5">
    <source>
        <dbReference type="ARBA" id="ARBA00047925"/>
    </source>
</evidence>
<comment type="catalytic activity">
    <reaction evidence="5 6">
        <text>NAD(+) + ATP = ADP + NADP(+) + H(+)</text>
        <dbReference type="Rhea" id="RHEA:18629"/>
        <dbReference type="ChEBI" id="CHEBI:15378"/>
        <dbReference type="ChEBI" id="CHEBI:30616"/>
        <dbReference type="ChEBI" id="CHEBI:57540"/>
        <dbReference type="ChEBI" id="CHEBI:58349"/>
        <dbReference type="ChEBI" id="CHEBI:456216"/>
        <dbReference type="EC" id="2.7.1.23"/>
    </reaction>
</comment>